<dbReference type="SUPFAM" id="SSF51905">
    <property type="entry name" value="FAD/NAD(P)-binding domain"/>
    <property type="match status" value="1"/>
</dbReference>
<keyword evidence="7" id="KW-1185">Reference proteome</keyword>
<reference evidence="6 7" key="1">
    <citation type="submission" date="2024-02" db="EMBL/GenBank/DDBJ databases">
        <title>De novo assembly and annotation of 12 fungi associated with fruit tree decline syndrome in Ontario, Canada.</title>
        <authorList>
            <person name="Sulman M."/>
            <person name="Ellouze W."/>
            <person name="Ilyukhin E."/>
        </authorList>
    </citation>
    <scope>NUCLEOTIDE SEQUENCE [LARGE SCALE GENOMIC DNA]</scope>
    <source>
        <strain evidence="6 7">M42-189</strain>
    </source>
</reference>
<dbReference type="InterPro" id="IPR020946">
    <property type="entry name" value="Flavin_mOase-like"/>
</dbReference>
<dbReference type="PRINTS" id="PR00370">
    <property type="entry name" value="FMOXYGENASE"/>
</dbReference>
<dbReference type="Gene3D" id="3.50.50.60">
    <property type="entry name" value="FAD/NAD(P)-binding domain"/>
    <property type="match status" value="1"/>
</dbReference>
<evidence type="ECO:0000313" key="7">
    <source>
        <dbReference type="Proteomes" id="UP001521785"/>
    </source>
</evidence>
<comment type="caution">
    <text evidence="6">The sequence shown here is derived from an EMBL/GenBank/DDBJ whole genome shotgun (WGS) entry which is preliminary data.</text>
</comment>
<proteinExistence type="inferred from homology"/>
<accession>A0ABR3RPT7</accession>
<evidence type="ECO:0008006" key="8">
    <source>
        <dbReference type="Google" id="ProtNLM"/>
    </source>
</evidence>
<keyword evidence="2" id="KW-0285">Flavoprotein</keyword>
<keyword evidence="4" id="KW-0521">NADP</keyword>
<name>A0ABR3RPT7_9PLEO</name>
<dbReference type="EMBL" id="JAKJXO020000004">
    <property type="protein sequence ID" value="KAL1606446.1"/>
    <property type="molecule type" value="Genomic_DNA"/>
</dbReference>
<dbReference type="InterPro" id="IPR036188">
    <property type="entry name" value="FAD/NAD-bd_sf"/>
</dbReference>
<keyword evidence="5" id="KW-0560">Oxidoreductase</keyword>
<evidence type="ECO:0000256" key="5">
    <source>
        <dbReference type="ARBA" id="ARBA00023002"/>
    </source>
</evidence>
<dbReference type="Pfam" id="PF00743">
    <property type="entry name" value="FMO-like"/>
    <property type="match status" value="1"/>
</dbReference>
<dbReference type="InterPro" id="IPR050346">
    <property type="entry name" value="FMO-like"/>
</dbReference>
<evidence type="ECO:0000256" key="2">
    <source>
        <dbReference type="ARBA" id="ARBA00022630"/>
    </source>
</evidence>
<comment type="similarity">
    <text evidence="1">Belongs to the FMO family.</text>
</comment>
<evidence type="ECO:0000256" key="3">
    <source>
        <dbReference type="ARBA" id="ARBA00022827"/>
    </source>
</evidence>
<dbReference type="Proteomes" id="UP001521785">
    <property type="component" value="Unassembled WGS sequence"/>
</dbReference>
<sequence length="581" mass="64780">MSKSVAVIGAGPAGIIAARKLLQCGQFTVTIFEKGDCIGGSWVPNGIINPNMRTNQSKFTMSFSDLSWESLGSSPVYPKAADVYLYLEEYVKRYIPVRNIRFRTAVVKVEQIPEASVAGGNRWKLQLHETIADGDSHEYNPPPSFTVGLVTPEKVKASRKMIRSIIDGDEGYVDTRRIDELAPIGILGDSYPQFVKTGRILHVRGTLSRLKQVDEEYATAIIQNVKKDDYFGVDSVCAVIQATGFDTASSLDLLSSQIKTALDHDPTCSPAPFILDTKFLSQNLSLPTLGIVGYPGAYWPLFEMQARAIVNAWTSSSSLKLTNTPSDVGQRSKLRRYYTDLRRAFKEGRKAEVPHNPFGDSLGLLEQASRELDLERFDLGSSEAEGFVCSARYTEPGSDKTEAMKTLMEVQRVQRRGRQGSFLARAVARGLMGKWIAAELSSNGEFEVVQRSFHPMYPTDEAFDWEYLMVGKGDEKTVRKVYRYSEATDCITVWNVAEDGSNTGTQMATFDFKHAQQEHGKHTAVTVLAPLHSQGGSVDKMAVFRFHFAGSLLKTWTMRWPGSPYWIAELNFVRAGLRQWH</sequence>
<organism evidence="6 7">
    <name type="scientific">Paraconiothyrium brasiliense</name>
    <dbReference type="NCBI Taxonomy" id="300254"/>
    <lineage>
        <taxon>Eukaryota</taxon>
        <taxon>Fungi</taxon>
        <taxon>Dikarya</taxon>
        <taxon>Ascomycota</taxon>
        <taxon>Pezizomycotina</taxon>
        <taxon>Dothideomycetes</taxon>
        <taxon>Pleosporomycetidae</taxon>
        <taxon>Pleosporales</taxon>
        <taxon>Massarineae</taxon>
        <taxon>Didymosphaeriaceae</taxon>
        <taxon>Paraconiothyrium</taxon>
    </lineage>
</organism>
<evidence type="ECO:0000256" key="1">
    <source>
        <dbReference type="ARBA" id="ARBA00009183"/>
    </source>
</evidence>
<keyword evidence="3" id="KW-0274">FAD</keyword>
<dbReference type="InterPro" id="IPR000960">
    <property type="entry name" value="Flavin_mOase"/>
</dbReference>
<evidence type="ECO:0000256" key="4">
    <source>
        <dbReference type="ARBA" id="ARBA00022857"/>
    </source>
</evidence>
<gene>
    <name evidence="6" type="ORF">SLS60_003850</name>
</gene>
<protein>
    <recommendedName>
        <fullName evidence="8">Flavin-containing monooxygenase</fullName>
    </recommendedName>
</protein>
<dbReference type="PANTHER" id="PTHR23023">
    <property type="entry name" value="DIMETHYLANILINE MONOOXYGENASE"/>
    <property type="match status" value="1"/>
</dbReference>
<evidence type="ECO:0000313" key="6">
    <source>
        <dbReference type="EMBL" id="KAL1606446.1"/>
    </source>
</evidence>